<dbReference type="OMA" id="DIWSPDY"/>
<dbReference type="GO" id="GO:0005739">
    <property type="term" value="C:mitochondrion"/>
    <property type="evidence" value="ECO:0007669"/>
    <property type="project" value="InterPro"/>
</dbReference>
<gene>
    <name evidence="3" type="ORF">SPAPADRAFT_60340</name>
</gene>
<evidence type="ECO:0000256" key="2">
    <source>
        <dbReference type="SAM" id="Phobius"/>
    </source>
</evidence>
<sequence length="171" mass="19492">MFDPYTNKTIVLSDPEHPELGDYKIPTPINYQKRDPYAKYDDQGNRRNKNEPMHPEQDLLDMWSTDKYDHVSLGTALKYNGIFFGSLFALGFTLWYFEWTPAKPAMIRSYPYNGLAAALGAGSDEDAHLYQARPDVTAEAECGILPDDEEVVKQKESYLQNNAKFIKVEAA</sequence>
<keyword evidence="2" id="KW-0472">Membrane</keyword>
<feature type="region of interest" description="Disordered" evidence="1">
    <location>
        <begin position="23"/>
        <end position="54"/>
    </location>
</feature>
<dbReference type="HOGENOM" id="CLU_100674_2_0_1"/>
<evidence type="ECO:0000256" key="1">
    <source>
        <dbReference type="SAM" id="MobiDB-lite"/>
    </source>
</evidence>
<dbReference type="STRING" id="619300.G3AKX2"/>
<feature type="compositionally biased region" description="Basic and acidic residues" evidence="1">
    <location>
        <begin position="32"/>
        <end position="54"/>
    </location>
</feature>
<dbReference type="Pfam" id="PF05821">
    <property type="entry name" value="NDUF_B8"/>
    <property type="match status" value="1"/>
</dbReference>
<feature type="transmembrane region" description="Helical" evidence="2">
    <location>
        <begin position="79"/>
        <end position="97"/>
    </location>
</feature>
<dbReference type="AlphaFoldDB" id="G3AKX2"/>
<keyword evidence="4" id="KW-1185">Reference proteome</keyword>
<evidence type="ECO:0000313" key="3">
    <source>
        <dbReference type="EMBL" id="EGW33015.1"/>
    </source>
</evidence>
<evidence type="ECO:0000313" key="4">
    <source>
        <dbReference type="Proteomes" id="UP000000709"/>
    </source>
</evidence>
<dbReference type="PANTHER" id="PTHR12840">
    <property type="entry name" value="NADH-UBIQUINONE OXIDOREDUCTASE ASHI SUBUNIT"/>
    <property type="match status" value="1"/>
</dbReference>
<keyword evidence="2" id="KW-1133">Transmembrane helix</keyword>
<dbReference type="KEGG" id="spaa:SPAPADRAFT_60340"/>
<dbReference type="PANTHER" id="PTHR12840:SF1">
    <property type="entry name" value="NADH DEHYDROGENASE [UBIQUINONE] 1 BETA SUBCOMPLEX SUBUNIT 8, MITOCHONDRIAL"/>
    <property type="match status" value="1"/>
</dbReference>
<name>G3AKX2_SPAPN</name>
<reference evidence="3 4" key="1">
    <citation type="journal article" date="2011" name="Proc. Natl. Acad. Sci. U.S.A.">
        <title>Comparative genomics of xylose-fermenting fungi for enhanced biofuel production.</title>
        <authorList>
            <person name="Wohlbach D.J."/>
            <person name="Kuo A."/>
            <person name="Sato T.K."/>
            <person name="Potts K.M."/>
            <person name="Salamov A.A."/>
            <person name="LaButti K.M."/>
            <person name="Sun H."/>
            <person name="Clum A."/>
            <person name="Pangilinan J.L."/>
            <person name="Lindquist E.A."/>
            <person name="Lucas S."/>
            <person name="Lapidus A."/>
            <person name="Jin M."/>
            <person name="Gunawan C."/>
            <person name="Balan V."/>
            <person name="Dale B.E."/>
            <person name="Jeffries T.W."/>
            <person name="Zinkel R."/>
            <person name="Barry K.W."/>
            <person name="Grigoriev I.V."/>
            <person name="Gasch A.P."/>
        </authorList>
    </citation>
    <scope>NUCLEOTIDE SEQUENCE [LARGE SCALE GENOMIC DNA]</scope>
    <source>
        <strain evidence="4">NRRL Y-27907 / 11-Y1</strain>
    </source>
</reference>
<dbReference type="GeneID" id="18873352"/>
<dbReference type="EMBL" id="GL996501">
    <property type="protein sequence ID" value="EGW33015.1"/>
    <property type="molecule type" value="Genomic_DNA"/>
</dbReference>
<dbReference type="Proteomes" id="UP000000709">
    <property type="component" value="Unassembled WGS sequence"/>
</dbReference>
<protein>
    <submittedName>
        <fullName evidence="3">Uncharacterized protein</fullName>
    </submittedName>
</protein>
<dbReference type="OrthoDB" id="2014058at2759"/>
<dbReference type="eggNOG" id="ENOG502S52G">
    <property type="taxonomic scope" value="Eukaryota"/>
</dbReference>
<accession>G3AKX2</accession>
<dbReference type="RefSeq" id="XP_007374530.1">
    <property type="nucleotide sequence ID" value="XM_007374468.1"/>
</dbReference>
<keyword evidence="2" id="KW-0812">Transmembrane</keyword>
<organism evidence="4">
    <name type="scientific">Spathaspora passalidarum (strain NRRL Y-27907 / 11-Y1)</name>
    <dbReference type="NCBI Taxonomy" id="619300"/>
    <lineage>
        <taxon>Eukaryota</taxon>
        <taxon>Fungi</taxon>
        <taxon>Dikarya</taxon>
        <taxon>Ascomycota</taxon>
        <taxon>Saccharomycotina</taxon>
        <taxon>Pichiomycetes</taxon>
        <taxon>Debaryomycetaceae</taxon>
        <taxon>Spathaspora</taxon>
    </lineage>
</organism>
<proteinExistence type="predicted"/>
<dbReference type="InParanoid" id="G3AKX2"/>
<dbReference type="InterPro" id="IPR008699">
    <property type="entry name" value="NDUFB8"/>
</dbReference>